<proteinExistence type="inferred from homology"/>
<dbReference type="AlphaFoldDB" id="A0AA45W7F8"/>
<dbReference type="Pfam" id="PF04717">
    <property type="entry name" value="Phage_base_V"/>
    <property type="match status" value="1"/>
</dbReference>
<evidence type="ECO:0000313" key="9">
    <source>
        <dbReference type="Proteomes" id="UP000186216"/>
    </source>
</evidence>
<evidence type="ECO:0000313" key="10">
    <source>
        <dbReference type="Proteomes" id="UP001215549"/>
    </source>
</evidence>
<dbReference type="InterPro" id="IPR006533">
    <property type="entry name" value="T6SS_Vgr_RhsGE"/>
</dbReference>
<evidence type="ECO:0000256" key="2">
    <source>
        <dbReference type="ARBA" id="ARBA00005558"/>
    </source>
</evidence>
<dbReference type="Proteomes" id="UP001215549">
    <property type="component" value="Chromosome"/>
</dbReference>
<dbReference type="PANTHER" id="PTHR32305">
    <property type="match status" value="1"/>
</dbReference>
<dbReference type="RefSeq" id="WP_076527911.1">
    <property type="nucleotide sequence ID" value="NZ_CP067140.1"/>
</dbReference>
<dbReference type="Gene3D" id="4.10.220.110">
    <property type="match status" value="1"/>
</dbReference>
<comment type="similarity">
    <text evidence="2">Belongs to the VgrG protein family.</text>
</comment>
<feature type="domain" description="Gp5/Type VI secretion system Vgr protein OB-fold" evidence="5">
    <location>
        <begin position="385"/>
        <end position="450"/>
    </location>
</feature>
<dbReference type="Gene3D" id="3.55.50.10">
    <property type="entry name" value="Baseplate protein-like domains"/>
    <property type="match status" value="1"/>
</dbReference>
<dbReference type="Proteomes" id="UP000186216">
    <property type="component" value="Unassembled WGS sequence"/>
</dbReference>
<sequence>MNVPFKQAGRLGRLSTSLGENVLALLRFEGTDALNDLFDYRVEALSTKDDLDFNSLLGTHATVEIEGRDGICCFDGIVTHVSWAGASENGYRYNLRLQPWIALAGKRRNMRIWHNKTVDQILRELLVDYAGLGDPAFEIRLVREYPVQEYTVQHSETDLDFARRQLERHGISFYFRHVVGCHTLAITDEELNLHVIGEREFRPADGHHNYDREHFWEWKPERNLTTGAVRQTDYNFKLPFQKMETEHLGDAQHPYGQIEAYDWPGDYTTEAAGKPVTRMRTRQERGADQRIRAVGDCVGLSSGYRVKLTGDKVPGYGETHICLAVTHSFISEAYGSGGKESDGYSYSGAYTLMPDAAPMVPPKRTPLSRVYGPQTAMVVGEGEIDVDEYGRILVRFHWDLNKANSMRCRVSQSWAGNGWGGMVIPRVGMEVVVEFLEGDPDKPLVTGCVYNGKNKPPYSLPAGKTRATFKSDTHNGQGFNEIRFEDEKDEEEVFIHAQRDMNTKIEHHRTERVNYNKVESIGDSKGSEVHNVFSQVVGGDMRISVGPGHRGKLTPADASRTTDGIGGTADMIGGTIGDSGTGNLEVAVERDINTNIGRNGSELLAKVKSTSVGESYYIDVRKNFILDAGEQITLKCGQSVVTLDKGGNITVNGKVGIVNMDQMLRLLSDFVKINN</sequence>
<evidence type="ECO:0000256" key="1">
    <source>
        <dbReference type="ARBA" id="ARBA00004613"/>
    </source>
</evidence>
<gene>
    <name evidence="8" type="primary">tssI</name>
    <name evidence="8" type="ORF">JHX88_18030</name>
    <name evidence="7" type="ORF">SAMN05421772_11750</name>
</gene>
<dbReference type="NCBIfam" id="TIGR01646">
    <property type="entry name" value="vgr_GE"/>
    <property type="match status" value="1"/>
</dbReference>
<dbReference type="SUPFAM" id="SSF69279">
    <property type="entry name" value="Phage tail proteins"/>
    <property type="match status" value="2"/>
</dbReference>
<reference evidence="7 9" key="1">
    <citation type="submission" date="2017-01" db="EMBL/GenBank/DDBJ databases">
        <authorList>
            <person name="Varghese N."/>
            <person name="Submissions S."/>
        </authorList>
    </citation>
    <scope>NUCLEOTIDE SEQUENCE [LARGE SCALE GENOMIC DNA]</scope>
    <source>
        <strain evidence="7 9">DSM 18447</strain>
    </source>
</reference>
<dbReference type="Pfam" id="PF22178">
    <property type="entry name" value="Gp5_trimer_C"/>
    <property type="match status" value="1"/>
</dbReference>
<dbReference type="NCBIfam" id="TIGR03361">
    <property type="entry name" value="VI_Rhs_Vgr"/>
    <property type="match status" value="1"/>
</dbReference>
<dbReference type="InterPro" id="IPR017847">
    <property type="entry name" value="T6SS_RhsGE_Vgr_subset"/>
</dbReference>
<dbReference type="InterPro" id="IPR037026">
    <property type="entry name" value="Vgr_OB-fold_dom_sf"/>
</dbReference>
<comment type="subcellular location">
    <subcellularLocation>
        <location evidence="1">Secreted</location>
    </subcellularLocation>
</comment>
<evidence type="ECO:0000313" key="8">
    <source>
        <dbReference type="EMBL" id="WCR02716.1"/>
    </source>
</evidence>
<accession>A0AA45W7F8</accession>
<evidence type="ECO:0000256" key="4">
    <source>
        <dbReference type="SAM" id="MobiDB-lite"/>
    </source>
</evidence>
<dbReference type="EMBL" id="CP067140">
    <property type="protein sequence ID" value="WCR02716.1"/>
    <property type="molecule type" value="Genomic_DNA"/>
</dbReference>
<reference evidence="8 10" key="2">
    <citation type="submission" date="2021-01" db="EMBL/GenBank/DDBJ databases">
        <title>Biogeographic distribution of Paracoccus.</title>
        <authorList>
            <person name="Hollensteiner J."/>
            <person name="Leineberger J."/>
            <person name="Brinkhoff T."/>
            <person name="Daniel R."/>
        </authorList>
    </citation>
    <scope>NUCLEOTIDE SEQUENCE [LARGE SCALE GENOMIC DNA]</scope>
    <source>
        <strain evidence="8 10">DSM 18447</strain>
    </source>
</reference>
<evidence type="ECO:0000259" key="6">
    <source>
        <dbReference type="Pfam" id="PF22178"/>
    </source>
</evidence>
<dbReference type="InterPro" id="IPR006531">
    <property type="entry name" value="Gp5/Vgr_OB"/>
</dbReference>
<dbReference type="InterPro" id="IPR050708">
    <property type="entry name" value="T6SS_VgrG/RHS"/>
</dbReference>
<dbReference type="Pfam" id="PF05954">
    <property type="entry name" value="Phage_GPD"/>
    <property type="match status" value="1"/>
</dbReference>
<protein>
    <submittedName>
        <fullName evidence="7">Type VI secretion system secreted protein VgrG</fullName>
    </submittedName>
    <submittedName>
        <fullName evidence="8">Type VI secretion system tip protein VgrG</fullName>
    </submittedName>
</protein>
<name>A0AA45W7F8_9RHOB</name>
<keyword evidence="3" id="KW-0964">Secreted</keyword>
<keyword evidence="10" id="KW-1185">Reference proteome</keyword>
<evidence type="ECO:0000313" key="7">
    <source>
        <dbReference type="EMBL" id="SIT09319.1"/>
    </source>
</evidence>
<dbReference type="PANTHER" id="PTHR32305:SF15">
    <property type="entry name" value="PROTEIN RHSA-RELATED"/>
    <property type="match status" value="1"/>
</dbReference>
<dbReference type="SUPFAM" id="SSF69255">
    <property type="entry name" value="gp5 N-terminal domain-like"/>
    <property type="match status" value="1"/>
</dbReference>
<evidence type="ECO:0000256" key="3">
    <source>
        <dbReference type="ARBA" id="ARBA00022525"/>
    </source>
</evidence>
<feature type="region of interest" description="Disordered" evidence="4">
    <location>
        <begin position="544"/>
        <end position="564"/>
    </location>
</feature>
<organism evidence="7 9">
    <name type="scientific">Paracoccus saliphilus</name>
    <dbReference type="NCBI Taxonomy" id="405559"/>
    <lineage>
        <taxon>Bacteria</taxon>
        <taxon>Pseudomonadati</taxon>
        <taxon>Pseudomonadota</taxon>
        <taxon>Alphaproteobacteria</taxon>
        <taxon>Rhodobacterales</taxon>
        <taxon>Paracoccaceae</taxon>
        <taxon>Paracoccus</taxon>
    </lineage>
</organism>
<dbReference type="SUPFAM" id="SSF69349">
    <property type="entry name" value="Phage fibre proteins"/>
    <property type="match status" value="1"/>
</dbReference>
<dbReference type="GO" id="GO:0005576">
    <property type="term" value="C:extracellular region"/>
    <property type="evidence" value="ECO:0007669"/>
    <property type="project" value="UniProtKB-SubCell"/>
</dbReference>
<feature type="domain" description="Gp5/Type VI secretion system Vgr C-terminal trimerisation" evidence="6">
    <location>
        <begin position="468"/>
        <end position="549"/>
    </location>
</feature>
<dbReference type="EMBL" id="FTOU01000017">
    <property type="protein sequence ID" value="SIT09319.1"/>
    <property type="molecule type" value="Genomic_DNA"/>
</dbReference>
<dbReference type="InterPro" id="IPR054030">
    <property type="entry name" value="Gp5_Vgr_C"/>
</dbReference>
<dbReference type="Gene3D" id="2.40.50.230">
    <property type="entry name" value="Gp5 N-terminal domain"/>
    <property type="match status" value="1"/>
</dbReference>
<dbReference type="Gene3D" id="2.30.110.50">
    <property type="match status" value="1"/>
</dbReference>
<evidence type="ECO:0000259" key="5">
    <source>
        <dbReference type="Pfam" id="PF04717"/>
    </source>
</evidence>